<reference evidence="1 2" key="1">
    <citation type="submission" date="2014-04" db="EMBL/GenBank/DDBJ databases">
        <authorList>
            <consortium name="DOE Joint Genome Institute"/>
            <person name="Kuo A."/>
            <person name="Kohler A."/>
            <person name="Nagy L.G."/>
            <person name="Floudas D."/>
            <person name="Copeland A."/>
            <person name="Barry K.W."/>
            <person name="Cichocki N."/>
            <person name="Veneault-Fourrey C."/>
            <person name="LaButti K."/>
            <person name="Lindquist E.A."/>
            <person name="Lipzen A."/>
            <person name="Lundell T."/>
            <person name="Morin E."/>
            <person name="Murat C."/>
            <person name="Sun H."/>
            <person name="Tunlid A."/>
            <person name="Henrissat B."/>
            <person name="Grigoriev I.V."/>
            <person name="Hibbett D.S."/>
            <person name="Martin F."/>
            <person name="Nordberg H.P."/>
            <person name="Cantor M.N."/>
            <person name="Hua S.X."/>
        </authorList>
    </citation>
    <scope>NUCLEOTIDE SEQUENCE [LARGE SCALE GENOMIC DNA]</scope>
    <source>
        <strain evidence="1 2">Foug A</strain>
    </source>
</reference>
<gene>
    <name evidence="1" type="ORF">SCLCIDRAFT_765809</name>
</gene>
<accession>A0A0C2ZCM0</accession>
<evidence type="ECO:0000313" key="2">
    <source>
        <dbReference type="Proteomes" id="UP000053989"/>
    </source>
</evidence>
<name>A0A0C2ZCM0_9AGAM</name>
<dbReference type="InParanoid" id="A0A0C2ZCM0"/>
<dbReference type="HOGENOM" id="CLU_1670432_0_0_1"/>
<proteinExistence type="predicted"/>
<sequence length="158" mass="18262">MMPALQTKWSVRRVGLGTCYPGCPTVGVSEARLEILRLLPPACSSCIMLGDSQLPPIRPGNFPVYQKEQRPRQSALSQVLVMFVYIHTLTPLRRQMSIESMLKRSTLTQVSIRSKTPWRWSLLLDYEREREFYIYIPLQANRCAKTRCQKAVGEYRII</sequence>
<evidence type="ECO:0000313" key="1">
    <source>
        <dbReference type="EMBL" id="KIM50747.1"/>
    </source>
</evidence>
<dbReference type="Proteomes" id="UP000053989">
    <property type="component" value="Unassembled WGS sequence"/>
</dbReference>
<protein>
    <submittedName>
        <fullName evidence="1">Uncharacterized protein</fullName>
    </submittedName>
</protein>
<organism evidence="1 2">
    <name type="scientific">Scleroderma citrinum Foug A</name>
    <dbReference type="NCBI Taxonomy" id="1036808"/>
    <lineage>
        <taxon>Eukaryota</taxon>
        <taxon>Fungi</taxon>
        <taxon>Dikarya</taxon>
        <taxon>Basidiomycota</taxon>
        <taxon>Agaricomycotina</taxon>
        <taxon>Agaricomycetes</taxon>
        <taxon>Agaricomycetidae</taxon>
        <taxon>Boletales</taxon>
        <taxon>Sclerodermatineae</taxon>
        <taxon>Sclerodermataceae</taxon>
        <taxon>Scleroderma</taxon>
    </lineage>
</organism>
<dbReference type="AlphaFoldDB" id="A0A0C2ZCM0"/>
<dbReference type="EMBL" id="KN822337">
    <property type="protein sequence ID" value="KIM50747.1"/>
    <property type="molecule type" value="Genomic_DNA"/>
</dbReference>
<keyword evidence="2" id="KW-1185">Reference proteome</keyword>
<reference evidence="2" key="2">
    <citation type="submission" date="2015-01" db="EMBL/GenBank/DDBJ databases">
        <title>Evolutionary Origins and Diversification of the Mycorrhizal Mutualists.</title>
        <authorList>
            <consortium name="DOE Joint Genome Institute"/>
            <consortium name="Mycorrhizal Genomics Consortium"/>
            <person name="Kohler A."/>
            <person name="Kuo A."/>
            <person name="Nagy L.G."/>
            <person name="Floudas D."/>
            <person name="Copeland A."/>
            <person name="Barry K.W."/>
            <person name="Cichocki N."/>
            <person name="Veneault-Fourrey C."/>
            <person name="LaButti K."/>
            <person name="Lindquist E.A."/>
            <person name="Lipzen A."/>
            <person name="Lundell T."/>
            <person name="Morin E."/>
            <person name="Murat C."/>
            <person name="Riley R."/>
            <person name="Ohm R."/>
            <person name="Sun H."/>
            <person name="Tunlid A."/>
            <person name="Henrissat B."/>
            <person name="Grigoriev I.V."/>
            <person name="Hibbett D.S."/>
            <person name="Martin F."/>
        </authorList>
    </citation>
    <scope>NUCLEOTIDE SEQUENCE [LARGE SCALE GENOMIC DNA]</scope>
    <source>
        <strain evidence="2">Foug A</strain>
    </source>
</reference>